<dbReference type="InterPro" id="IPR002823">
    <property type="entry name" value="DUF112_TM"/>
</dbReference>
<keyword evidence="1" id="KW-1133">Transmembrane helix</keyword>
<dbReference type="AlphaFoldDB" id="A0A4R5PIE4"/>
<keyword evidence="4" id="KW-1185">Reference proteome</keyword>
<accession>A0A4R5PIE4</accession>
<feature type="transmembrane region" description="Helical" evidence="1">
    <location>
        <begin position="259"/>
        <end position="283"/>
    </location>
</feature>
<evidence type="ECO:0000256" key="1">
    <source>
        <dbReference type="SAM" id="Phobius"/>
    </source>
</evidence>
<feature type="transmembrane region" description="Helical" evidence="1">
    <location>
        <begin position="356"/>
        <end position="377"/>
    </location>
</feature>
<dbReference type="OrthoDB" id="9806425at2"/>
<feature type="transmembrane region" description="Helical" evidence="1">
    <location>
        <begin position="435"/>
        <end position="457"/>
    </location>
</feature>
<keyword evidence="1" id="KW-0472">Membrane</keyword>
<dbReference type="PANTHER" id="PTHR35342:SF5">
    <property type="entry name" value="TRICARBOXYLIC TRANSPORT PROTEIN"/>
    <property type="match status" value="1"/>
</dbReference>
<feature type="transmembrane region" description="Helical" evidence="1">
    <location>
        <begin position="316"/>
        <end position="340"/>
    </location>
</feature>
<feature type="transmembrane region" description="Helical" evidence="1">
    <location>
        <begin position="20"/>
        <end position="53"/>
    </location>
</feature>
<evidence type="ECO:0000259" key="2">
    <source>
        <dbReference type="Pfam" id="PF01970"/>
    </source>
</evidence>
<feature type="transmembrane region" description="Helical" evidence="1">
    <location>
        <begin position="469"/>
        <end position="489"/>
    </location>
</feature>
<evidence type="ECO:0000313" key="4">
    <source>
        <dbReference type="Proteomes" id="UP000295131"/>
    </source>
</evidence>
<evidence type="ECO:0000313" key="3">
    <source>
        <dbReference type="EMBL" id="TDH34911.1"/>
    </source>
</evidence>
<gene>
    <name evidence="3" type="ORF">E2A64_14350</name>
</gene>
<feature type="transmembrane region" description="Helical" evidence="1">
    <location>
        <begin position="144"/>
        <end position="163"/>
    </location>
</feature>
<organism evidence="3 4">
    <name type="scientific">Pseudohoeflea suaedae</name>
    <dbReference type="NCBI Taxonomy" id="877384"/>
    <lineage>
        <taxon>Bacteria</taxon>
        <taxon>Pseudomonadati</taxon>
        <taxon>Pseudomonadota</taxon>
        <taxon>Alphaproteobacteria</taxon>
        <taxon>Hyphomicrobiales</taxon>
        <taxon>Rhizobiaceae</taxon>
        <taxon>Pseudohoeflea</taxon>
    </lineage>
</organism>
<dbReference type="Proteomes" id="UP000295131">
    <property type="component" value="Unassembled WGS sequence"/>
</dbReference>
<reference evidence="3 4" key="1">
    <citation type="journal article" date="2013" name="Int. J. Syst. Evol. Microbiol.">
        <title>Hoeflea suaedae sp. nov., an endophytic bacterium isolated from the root of the halophyte Suaeda maritima.</title>
        <authorList>
            <person name="Chung E.J."/>
            <person name="Park J.A."/>
            <person name="Pramanik P."/>
            <person name="Bibi F."/>
            <person name="Jeon C.O."/>
            <person name="Chung Y.R."/>
        </authorList>
    </citation>
    <scope>NUCLEOTIDE SEQUENCE [LARGE SCALE GENOMIC DNA]</scope>
    <source>
        <strain evidence="3 4">YC6898</strain>
    </source>
</reference>
<feature type="transmembrane region" description="Helical" evidence="1">
    <location>
        <begin position="60"/>
        <end position="81"/>
    </location>
</feature>
<feature type="domain" description="DUF112" evidence="2">
    <location>
        <begin position="20"/>
        <end position="440"/>
    </location>
</feature>
<feature type="transmembrane region" description="Helical" evidence="1">
    <location>
        <begin position="384"/>
        <end position="406"/>
    </location>
</feature>
<feature type="transmembrane region" description="Helical" evidence="1">
    <location>
        <begin position="199"/>
        <end position="217"/>
    </location>
</feature>
<dbReference type="PANTHER" id="PTHR35342">
    <property type="entry name" value="TRICARBOXYLIC TRANSPORT PROTEIN"/>
    <property type="match status" value="1"/>
</dbReference>
<dbReference type="Pfam" id="PF01970">
    <property type="entry name" value="TctA"/>
    <property type="match status" value="1"/>
</dbReference>
<keyword evidence="1" id="KW-0812">Transmembrane</keyword>
<feature type="transmembrane region" description="Helical" evidence="1">
    <location>
        <begin position="412"/>
        <end position="428"/>
    </location>
</feature>
<feature type="transmembrane region" description="Helical" evidence="1">
    <location>
        <begin position="107"/>
        <end position="132"/>
    </location>
</feature>
<dbReference type="EMBL" id="SMSI01000003">
    <property type="protein sequence ID" value="TDH34911.1"/>
    <property type="molecule type" value="Genomic_DNA"/>
</dbReference>
<name>A0A4R5PIE4_9HYPH</name>
<proteinExistence type="predicted"/>
<comment type="caution">
    <text evidence="3">The sequence shown here is derived from an EMBL/GenBank/DDBJ whole genome shotgun (WGS) entry which is preliminary data.</text>
</comment>
<protein>
    <submittedName>
        <fullName evidence="3">C4-dicarboxylate ABC transporter permease</fullName>
    </submittedName>
</protein>
<sequence length="517" mass="53581">MADMVSPLAILGQLADPYLLLVIFASAFYGLFIGAVPGLTALMASALLVPFIIFMEPLPAIASIITASAMAIFAGDIPGALLRMPGTPASAAYTDDAHALTRKGKTVVALGAGLFASAAGGLFSAVILTLAAPSLARIALSFSSVEYFWLGVLGLSCATFVAGPSLPKGLASLFLGLTLATIGMDPTSGIPRFTFGSSNLMGGLGLIPVLIGLFAISELMRNANSEFHGHADTHRMGPIFSTIGARLVPHKVGILRGGLIGTVVGALPGAGSDIAAWISYAIARRGSRIGRKDDDDGAVERIMSASAANNASLGGAYIPATVFGIPGDAITAIVISVMFIKGINPGPTLFLNNPDVIYTIFAIFFIANLLMVPLGILCIRAFGLILKLPTSYVSPVILMFCILGAFSVENTLFAVGLVALFGVLGYLMEINQIPLAPAILGLILGPLIEQTFMTTMLKSQGDLLIFFDRPIGGTIGAFTILVWLAAIGIKSFSGNRQVELTPPPTDAAAVPENRRAS</sequence>